<sequence length="206" mass="22911">MGIESLLESTDEDKPSHGLTRRGSILLGVFGGLFVGIYTLTGPFLAPALRKICLPFLPASSTQMKNVFKALGSRKGSLLDIGSGDGRIVIEAAKKGYKASGIELNMWLVLYSRLAARRAGMVTMATFKRQDLWKTDVSSFDNVVIFGVRQMMEPLELKLEKELGEDSMVVACRFRFPNWEPVMTLGEGVDTVWLYRINKMSITQPR</sequence>
<dbReference type="GO" id="GO:0005739">
    <property type="term" value="C:mitochondrion"/>
    <property type="evidence" value="ECO:0007669"/>
    <property type="project" value="TreeGrafter"/>
</dbReference>
<evidence type="ECO:0000256" key="3">
    <source>
        <dbReference type="ARBA" id="ARBA00022679"/>
    </source>
</evidence>
<name>A0A210Q1I0_MIZYE</name>
<comment type="similarity">
    <text evidence="1">Belongs to the ANT/ATPSC lysine N-methyltransferase family.</text>
</comment>
<dbReference type="OrthoDB" id="66144at2759"/>
<dbReference type="SUPFAM" id="SSF53335">
    <property type="entry name" value="S-adenosyl-L-methionine-dependent methyltransferases"/>
    <property type="match status" value="1"/>
</dbReference>
<dbReference type="GO" id="GO:0016279">
    <property type="term" value="F:protein-lysine N-methyltransferase activity"/>
    <property type="evidence" value="ECO:0007669"/>
    <property type="project" value="InterPro"/>
</dbReference>
<evidence type="ECO:0000256" key="5">
    <source>
        <dbReference type="SAM" id="Phobius"/>
    </source>
</evidence>
<dbReference type="Proteomes" id="UP000242188">
    <property type="component" value="Unassembled WGS sequence"/>
</dbReference>
<feature type="transmembrane region" description="Helical" evidence="5">
    <location>
        <begin position="25"/>
        <end position="46"/>
    </location>
</feature>
<evidence type="ECO:0000256" key="2">
    <source>
        <dbReference type="ARBA" id="ARBA00022603"/>
    </source>
</evidence>
<dbReference type="GO" id="GO:1905706">
    <property type="term" value="P:regulation of mitochondrial ATP synthesis coupled proton transport"/>
    <property type="evidence" value="ECO:0007669"/>
    <property type="project" value="TreeGrafter"/>
</dbReference>
<evidence type="ECO:0008006" key="8">
    <source>
        <dbReference type="Google" id="ProtNLM"/>
    </source>
</evidence>
<dbReference type="PANTHER" id="PTHR13610:SF9">
    <property type="entry name" value="FI06469P"/>
    <property type="match status" value="1"/>
</dbReference>
<dbReference type="STRING" id="6573.A0A210Q1I0"/>
<keyword evidence="2" id="KW-0489">Methyltransferase</keyword>
<dbReference type="EMBL" id="NEDP02005244">
    <property type="protein sequence ID" value="OWF42603.1"/>
    <property type="molecule type" value="Genomic_DNA"/>
</dbReference>
<comment type="caution">
    <text evidence="6">The sequence shown here is derived from an EMBL/GenBank/DDBJ whole genome shotgun (WGS) entry which is preliminary data.</text>
</comment>
<evidence type="ECO:0000313" key="6">
    <source>
        <dbReference type="EMBL" id="OWF42603.1"/>
    </source>
</evidence>
<keyword evidence="5" id="KW-0812">Transmembrane</keyword>
<evidence type="ECO:0000256" key="4">
    <source>
        <dbReference type="ARBA" id="ARBA00022691"/>
    </source>
</evidence>
<keyword evidence="7" id="KW-1185">Reference proteome</keyword>
<dbReference type="InterPro" id="IPR029063">
    <property type="entry name" value="SAM-dependent_MTases_sf"/>
</dbReference>
<dbReference type="InterPro" id="IPR026170">
    <property type="entry name" value="FAM173A/B"/>
</dbReference>
<keyword evidence="5" id="KW-1133">Transmembrane helix</keyword>
<evidence type="ECO:0000256" key="1">
    <source>
        <dbReference type="ARBA" id="ARBA00010633"/>
    </source>
</evidence>
<keyword evidence="5" id="KW-0472">Membrane</keyword>
<reference evidence="6 7" key="1">
    <citation type="journal article" date="2017" name="Nat. Ecol. Evol.">
        <title>Scallop genome provides insights into evolution of bilaterian karyotype and development.</title>
        <authorList>
            <person name="Wang S."/>
            <person name="Zhang J."/>
            <person name="Jiao W."/>
            <person name="Li J."/>
            <person name="Xun X."/>
            <person name="Sun Y."/>
            <person name="Guo X."/>
            <person name="Huan P."/>
            <person name="Dong B."/>
            <person name="Zhang L."/>
            <person name="Hu X."/>
            <person name="Sun X."/>
            <person name="Wang J."/>
            <person name="Zhao C."/>
            <person name="Wang Y."/>
            <person name="Wang D."/>
            <person name="Huang X."/>
            <person name="Wang R."/>
            <person name="Lv J."/>
            <person name="Li Y."/>
            <person name="Zhang Z."/>
            <person name="Liu B."/>
            <person name="Lu W."/>
            <person name="Hui Y."/>
            <person name="Liang J."/>
            <person name="Zhou Z."/>
            <person name="Hou R."/>
            <person name="Li X."/>
            <person name="Liu Y."/>
            <person name="Li H."/>
            <person name="Ning X."/>
            <person name="Lin Y."/>
            <person name="Zhao L."/>
            <person name="Xing Q."/>
            <person name="Dou J."/>
            <person name="Li Y."/>
            <person name="Mao J."/>
            <person name="Guo H."/>
            <person name="Dou H."/>
            <person name="Li T."/>
            <person name="Mu C."/>
            <person name="Jiang W."/>
            <person name="Fu Q."/>
            <person name="Fu X."/>
            <person name="Miao Y."/>
            <person name="Liu J."/>
            <person name="Yu Q."/>
            <person name="Li R."/>
            <person name="Liao H."/>
            <person name="Li X."/>
            <person name="Kong Y."/>
            <person name="Jiang Z."/>
            <person name="Chourrout D."/>
            <person name="Li R."/>
            <person name="Bao Z."/>
        </authorList>
    </citation>
    <scope>NUCLEOTIDE SEQUENCE [LARGE SCALE GENOMIC DNA]</scope>
    <source>
        <strain evidence="6 7">PY_sf001</strain>
    </source>
</reference>
<gene>
    <name evidence="6" type="ORF">KP79_PYT04914</name>
</gene>
<dbReference type="Gene3D" id="3.40.50.150">
    <property type="entry name" value="Vaccinia Virus protein VP39"/>
    <property type="match status" value="1"/>
</dbReference>
<dbReference type="PANTHER" id="PTHR13610">
    <property type="entry name" value="METHYLTRANSFERASE DOMAIN-CONTAINING PROTEIN"/>
    <property type="match status" value="1"/>
</dbReference>
<keyword evidence="3" id="KW-0808">Transferase</keyword>
<accession>A0A210Q1I0</accession>
<proteinExistence type="inferred from homology"/>
<protein>
    <recommendedName>
        <fullName evidence="8">Protein FAM173B</fullName>
    </recommendedName>
</protein>
<dbReference type="AlphaFoldDB" id="A0A210Q1I0"/>
<organism evidence="6 7">
    <name type="scientific">Mizuhopecten yessoensis</name>
    <name type="common">Japanese scallop</name>
    <name type="synonym">Patinopecten yessoensis</name>
    <dbReference type="NCBI Taxonomy" id="6573"/>
    <lineage>
        <taxon>Eukaryota</taxon>
        <taxon>Metazoa</taxon>
        <taxon>Spiralia</taxon>
        <taxon>Lophotrochozoa</taxon>
        <taxon>Mollusca</taxon>
        <taxon>Bivalvia</taxon>
        <taxon>Autobranchia</taxon>
        <taxon>Pteriomorphia</taxon>
        <taxon>Pectinida</taxon>
        <taxon>Pectinoidea</taxon>
        <taxon>Pectinidae</taxon>
        <taxon>Mizuhopecten</taxon>
    </lineage>
</organism>
<evidence type="ECO:0000313" key="7">
    <source>
        <dbReference type="Proteomes" id="UP000242188"/>
    </source>
</evidence>
<keyword evidence="4" id="KW-0949">S-adenosyl-L-methionine</keyword>
<dbReference type="GO" id="GO:0032259">
    <property type="term" value="P:methylation"/>
    <property type="evidence" value="ECO:0007669"/>
    <property type="project" value="UniProtKB-KW"/>
</dbReference>